<dbReference type="HOGENOM" id="CLU_027176_1_2_1"/>
<dbReference type="InterPro" id="IPR050796">
    <property type="entry name" value="SCF_F-box_component"/>
</dbReference>
<dbReference type="EnsemblPlants" id="AES64644">
    <property type="protein sequence ID" value="AES64644"/>
    <property type="gene ID" value="MTR_2g028130"/>
</dbReference>
<accession>G7ISR2</accession>
<dbReference type="InterPro" id="IPR017451">
    <property type="entry name" value="F-box-assoc_interact_dom"/>
</dbReference>
<keyword evidence="5" id="KW-1185">Reference proteome</keyword>
<dbReference type="InterPro" id="IPR001810">
    <property type="entry name" value="F-box_dom"/>
</dbReference>
<evidence type="ECO:0000313" key="4">
    <source>
        <dbReference type="EnsemblPlants" id="AES64644"/>
    </source>
</evidence>
<evidence type="ECO:0000313" key="5">
    <source>
        <dbReference type="Proteomes" id="UP000002051"/>
    </source>
</evidence>
<sequence length="412" mass="47379">MAAELPPDILAEIFSRLPVKSLLRFRSTSKSLKSLIDSLKFINLHLKNSLNFNLILRHNTTDFYQLHFPNLTKSIIPLNYPFTTNIDPSTRSPTDLLRNSKMSLIGSCNGLLAISTGVIVFTHPNNLNEITIWNPNTRKHHIIPFLPLPIPILNYDDKCSLCVHGFGFDQISGDYKLLRISHLLDLQNPFYDPQVRLFSLKTNSWKIIPAMPYDLQHLYDLGVFVENSIHWIMTKKLDGLHPSLIVAFNLTLEIFNEVPLPDEIGEEVNGESFEVHVAVLGGCLCITVDYKDTKIDVWVMKEYGCRDSWCKLFTMAESCFDLPLKLLRPICYSSDGSKVLLERAHVLLEVQHRKLFWYDLKSEQISYVEGIPPNMNETMFCVGSLVPPSFPVDNRRKKENHPSKRRYFLLFN</sequence>
<proteinExistence type="predicted"/>
<protein>
    <submittedName>
        <fullName evidence="2">F-box protein interaction domain protein</fullName>
    </submittedName>
    <submittedName>
        <fullName evidence="3">Putative F-box domain, galactose oxidase/kelch, beta-propeller, F-box associated interaction</fullName>
    </submittedName>
</protein>
<dbReference type="Proteomes" id="UP000002051">
    <property type="component" value="Chromosome 2"/>
</dbReference>
<reference evidence="3" key="4">
    <citation type="journal article" date="2018" name="Nat. Plants">
        <title>Whole-genome landscape of Medicago truncatula symbiotic genes.</title>
        <authorList>
            <person name="Pecrix Y."/>
            <person name="Gamas P."/>
            <person name="Carrere S."/>
        </authorList>
    </citation>
    <scope>NUCLEOTIDE SEQUENCE</scope>
    <source>
        <tissue evidence="3">Leaves</tissue>
    </source>
</reference>
<dbReference type="Pfam" id="PF07734">
    <property type="entry name" value="FBA_1"/>
    <property type="match status" value="1"/>
</dbReference>
<dbReference type="EMBL" id="PSQE01000002">
    <property type="protein sequence ID" value="RHN72748.1"/>
    <property type="molecule type" value="Genomic_DNA"/>
</dbReference>
<evidence type="ECO:0000259" key="1">
    <source>
        <dbReference type="PROSITE" id="PS50181"/>
    </source>
</evidence>
<dbReference type="Pfam" id="PF00646">
    <property type="entry name" value="F-box"/>
    <property type="match status" value="1"/>
</dbReference>
<dbReference type="OrthoDB" id="681455at2759"/>
<dbReference type="PaxDb" id="3880-AES64644"/>
<dbReference type="SUPFAM" id="SSF50965">
    <property type="entry name" value="Galactose oxidase, central domain"/>
    <property type="match status" value="1"/>
</dbReference>
<dbReference type="Proteomes" id="UP000265566">
    <property type="component" value="Chromosome 2"/>
</dbReference>
<reference evidence="2 5" key="2">
    <citation type="journal article" date="2014" name="BMC Genomics">
        <title>An improved genome release (version Mt4.0) for the model legume Medicago truncatula.</title>
        <authorList>
            <person name="Tang H."/>
            <person name="Krishnakumar V."/>
            <person name="Bidwell S."/>
            <person name="Rosen B."/>
            <person name="Chan A."/>
            <person name="Zhou S."/>
            <person name="Gentzbittel L."/>
            <person name="Childs K.L."/>
            <person name="Yandell M."/>
            <person name="Gundlach H."/>
            <person name="Mayer K.F."/>
            <person name="Schwartz D.C."/>
            <person name="Town C.D."/>
        </authorList>
    </citation>
    <scope>GENOME REANNOTATION</scope>
    <source>
        <strain evidence="4 5">cv. Jemalong A17</strain>
    </source>
</reference>
<dbReference type="PANTHER" id="PTHR31672">
    <property type="entry name" value="BNACNNG10540D PROTEIN"/>
    <property type="match status" value="1"/>
</dbReference>
<dbReference type="InterPro" id="IPR006527">
    <property type="entry name" value="F-box-assoc_dom_typ1"/>
</dbReference>
<dbReference type="InterPro" id="IPR011043">
    <property type="entry name" value="Gal_Oxase/kelch_b-propeller"/>
</dbReference>
<dbReference type="Gene3D" id="1.20.1280.50">
    <property type="match status" value="1"/>
</dbReference>
<evidence type="ECO:0000313" key="3">
    <source>
        <dbReference type="EMBL" id="RHN72748.1"/>
    </source>
</evidence>
<dbReference type="InterPro" id="IPR036047">
    <property type="entry name" value="F-box-like_dom_sf"/>
</dbReference>
<dbReference type="AlphaFoldDB" id="G7ISR2"/>
<dbReference type="STRING" id="3880.G7ISR2"/>
<feature type="domain" description="F-box" evidence="1">
    <location>
        <begin position="1"/>
        <end position="44"/>
    </location>
</feature>
<accession>A0A0C3UZV5</accession>
<dbReference type="PROSITE" id="PS50181">
    <property type="entry name" value="FBOX"/>
    <property type="match status" value="1"/>
</dbReference>
<dbReference type="CDD" id="cd22157">
    <property type="entry name" value="F-box_AtFBW1-like"/>
    <property type="match status" value="1"/>
</dbReference>
<organism evidence="2 5">
    <name type="scientific">Medicago truncatula</name>
    <name type="common">Barrel medic</name>
    <name type="synonym">Medicago tribuloides</name>
    <dbReference type="NCBI Taxonomy" id="3880"/>
    <lineage>
        <taxon>Eukaryota</taxon>
        <taxon>Viridiplantae</taxon>
        <taxon>Streptophyta</taxon>
        <taxon>Embryophyta</taxon>
        <taxon>Tracheophyta</taxon>
        <taxon>Spermatophyta</taxon>
        <taxon>Magnoliopsida</taxon>
        <taxon>eudicotyledons</taxon>
        <taxon>Gunneridae</taxon>
        <taxon>Pentapetalae</taxon>
        <taxon>rosids</taxon>
        <taxon>fabids</taxon>
        <taxon>Fabales</taxon>
        <taxon>Fabaceae</taxon>
        <taxon>Papilionoideae</taxon>
        <taxon>50 kb inversion clade</taxon>
        <taxon>NPAAA clade</taxon>
        <taxon>Hologalegina</taxon>
        <taxon>IRL clade</taxon>
        <taxon>Trifolieae</taxon>
        <taxon>Medicago</taxon>
    </lineage>
</organism>
<dbReference type="Gramene" id="rna8501">
    <property type="protein sequence ID" value="RHN72748.1"/>
    <property type="gene ID" value="gene8501"/>
</dbReference>
<dbReference type="SMART" id="SM00256">
    <property type="entry name" value="FBOX"/>
    <property type="match status" value="1"/>
</dbReference>
<reference evidence="2 5" key="1">
    <citation type="journal article" date="2011" name="Nature">
        <title>The Medicago genome provides insight into the evolution of rhizobial symbioses.</title>
        <authorList>
            <person name="Young N.D."/>
            <person name="Debelle F."/>
            <person name="Oldroyd G.E."/>
            <person name="Geurts R."/>
            <person name="Cannon S.B."/>
            <person name="Udvardi M.K."/>
            <person name="Benedito V.A."/>
            <person name="Mayer K.F."/>
            <person name="Gouzy J."/>
            <person name="Schoof H."/>
            <person name="Van de Peer Y."/>
            <person name="Proost S."/>
            <person name="Cook D.R."/>
            <person name="Meyers B.C."/>
            <person name="Spannagl M."/>
            <person name="Cheung F."/>
            <person name="De Mita S."/>
            <person name="Krishnakumar V."/>
            <person name="Gundlach H."/>
            <person name="Zhou S."/>
            <person name="Mudge J."/>
            <person name="Bharti A.K."/>
            <person name="Murray J.D."/>
            <person name="Naoumkina M.A."/>
            <person name="Rosen B."/>
            <person name="Silverstein K.A."/>
            <person name="Tang H."/>
            <person name="Rombauts S."/>
            <person name="Zhao P.X."/>
            <person name="Zhou P."/>
            <person name="Barbe V."/>
            <person name="Bardou P."/>
            <person name="Bechner M."/>
            <person name="Bellec A."/>
            <person name="Berger A."/>
            <person name="Berges H."/>
            <person name="Bidwell S."/>
            <person name="Bisseling T."/>
            <person name="Choisne N."/>
            <person name="Couloux A."/>
            <person name="Denny R."/>
            <person name="Deshpande S."/>
            <person name="Dai X."/>
            <person name="Doyle J.J."/>
            <person name="Dudez A.M."/>
            <person name="Farmer A.D."/>
            <person name="Fouteau S."/>
            <person name="Franken C."/>
            <person name="Gibelin C."/>
            <person name="Gish J."/>
            <person name="Goldstein S."/>
            <person name="Gonzalez A.J."/>
            <person name="Green P.J."/>
            <person name="Hallab A."/>
            <person name="Hartog M."/>
            <person name="Hua A."/>
            <person name="Humphray S.J."/>
            <person name="Jeong D.H."/>
            <person name="Jing Y."/>
            <person name="Jocker A."/>
            <person name="Kenton S.M."/>
            <person name="Kim D.J."/>
            <person name="Klee K."/>
            <person name="Lai H."/>
            <person name="Lang C."/>
            <person name="Lin S."/>
            <person name="Macmil S.L."/>
            <person name="Magdelenat G."/>
            <person name="Matthews L."/>
            <person name="McCorrison J."/>
            <person name="Monaghan E.L."/>
            <person name="Mun J.H."/>
            <person name="Najar F.Z."/>
            <person name="Nicholson C."/>
            <person name="Noirot C."/>
            <person name="O'Bleness M."/>
            <person name="Paule C.R."/>
            <person name="Poulain J."/>
            <person name="Prion F."/>
            <person name="Qin B."/>
            <person name="Qu C."/>
            <person name="Retzel E.F."/>
            <person name="Riddle C."/>
            <person name="Sallet E."/>
            <person name="Samain S."/>
            <person name="Samson N."/>
            <person name="Sanders I."/>
            <person name="Saurat O."/>
            <person name="Scarpelli C."/>
            <person name="Schiex T."/>
            <person name="Segurens B."/>
            <person name="Severin A.J."/>
            <person name="Sherrier D.J."/>
            <person name="Shi R."/>
            <person name="Sims S."/>
            <person name="Singer S.R."/>
            <person name="Sinharoy S."/>
            <person name="Sterck L."/>
            <person name="Viollet A."/>
            <person name="Wang B.B."/>
            <person name="Wang K."/>
            <person name="Wang M."/>
            <person name="Wang X."/>
            <person name="Warfsmann J."/>
            <person name="Weissenbach J."/>
            <person name="White D.D."/>
            <person name="White J.D."/>
            <person name="Wiley G.B."/>
            <person name="Wincker P."/>
            <person name="Xing Y."/>
            <person name="Yang L."/>
            <person name="Yao Z."/>
            <person name="Ying F."/>
            <person name="Zhai J."/>
            <person name="Zhou L."/>
            <person name="Zuber A."/>
            <person name="Denarie J."/>
            <person name="Dixon R.A."/>
            <person name="May G.D."/>
            <person name="Schwartz D.C."/>
            <person name="Rogers J."/>
            <person name="Quetier F."/>
            <person name="Town C.D."/>
            <person name="Roe B.A."/>
        </authorList>
    </citation>
    <scope>NUCLEOTIDE SEQUENCE [LARGE SCALE GENOMIC DNA]</scope>
    <source>
        <strain evidence="2">A17</strain>
        <strain evidence="4 5">cv. Jemalong A17</strain>
    </source>
</reference>
<dbReference type="NCBIfam" id="TIGR01640">
    <property type="entry name" value="F_box_assoc_1"/>
    <property type="match status" value="1"/>
</dbReference>
<evidence type="ECO:0000313" key="2">
    <source>
        <dbReference type="EMBL" id="AES64644.2"/>
    </source>
</evidence>
<dbReference type="EMBL" id="CM001218">
    <property type="protein sequence ID" value="AES64644.2"/>
    <property type="molecule type" value="Genomic_DNA"/>
</dbReference>
<reference evidence="4" key="3">
    <citation type="submission" date="2015-04" db="UniProtKB">
        <authorList>
            <consortium name="EnsemblPlants"/>
        </authorList>
    </citation>
    <scope>IDENTIFICATION</scope>
    <source>
        <strain evidence="4">cv. Jemalong A17</strain>
    </source>
</reference>
<name>G7ISR2_MEDTR</name>
<gene>
    <name evidence="4" type="primary">11412108</name>
    <name evidence="2" type="ordered locus">MTR_2g028130</name>
    <name evidence="3" type="ORF">MtrunA17_Chr2g0291141</name>
</gene>
<dbReference type="PANTHER" id="PTHR31672:SF13">
    <property type="entry name" value="F-BOX PROTEIN CPR30-LIKE"/>
    <property type="match status" value="1"/>
</dbReference>
<dbReference type="SUPFAM" id="SSF81383">
    <property type="entry name" value="F-box domain"/>
    <property type="match status" value="1"/>
</dbReference>